<dbReference type="OrthoDB" id="1450284at2"/>
<proteinExistence type="predicted"/>
<name>A0A495EDW3_9FLAO</name>
<evidence type="ECO:0000259" key="4">
    <source>
        <dbReference type="Pfam" id="PF07635"/>
    </source>
</evidence>
<evidence type="ECO:0000313" key="6">
    <source>
        <dbReference type="Proteomes" id="UP000269412"/>
    </source>
</evidence>
<dbReference type="PANTHER" id="PTHR35889:SF3">
    <property type="entry name" value="F-BOX DOMAIN-CONTAINING PROTEIN"/>
    <property type="match status" value="1"/>
</dbReference>
<protein>
    <submittedName>
        <fullName evidence="5">Cytochrome c</fullName>
    </submittedName>
</protein>
<dbReference type="PROSITE" id="PS51257">
    <property type="entry name" value="PROKAR_LIPOPROTEIN"/>
    <property type="match status" value="1"/>
</dbReference>
<feature type="domain" description="DUF1553" evidence="3">
    <location>
        <begin position="534"/>
        <end position="787"/>
    </location>
</feature>
<organism evidence="5 6">
    <name type="scientific">Maribacter vaceletii</name>
    <dbReference type="NCBI Taxonomy" id="1206816"/>
    <lineage>
        <taxon>Bacteria</taxon>
        <taxon>Pseudomonadati</taxon>
        <taxon>Bacteroidota</taxon>
        <taxon>Flavobacteriia</taxon>
        <taxon>Flavobacteriales</taxon>
        <taxon>Flavobacteriaceae</taxon>
        <taxon>Maribacter</taxon>
    </lineage>
</organism>
<feature type="coiled-coil region" evidence="1">
    <location>
        <begin position="775"/>
        <end position="806"/>
    </location>
</feature>
<keyword evidence="6" id="KW-1185">Reference proteome</keyword>
<accession>A0A495EDW3</accession>
<dbReference type="Pfam" id="PF07583">
    <property type="entry name" value="PSCyt2"/>
    <property type="match status" value="1"/>
</dbReference>
<dbReference type="InterPro" id="IPR011444">
    <property type="entry name" value="DUF1549"/>
</dbReference>
<dbReference type="InterPro" id="IPR011429">
    <property type="entry name" value="Cyt_c_Planctomycete-type"/>
</dbReference>
<feature type="domain" description="Cytochrome C Planctomycete-type" evidence="4">
    <location>
        <begin position="49"/>
        <end position="111"/>
    </location>
</feature>
<evidence type="ECO:0000256" key="1">
    <source>
        <dbReference type="SAM" id="Coils"/>
    </source>
</evidence>
<comment type="caution">
    <text evidence="5">The sequence shown here is derived from an EMBL/GenBank/DDBJ whole genome shotgun (WGS) entry which is preliminary data.</text>
</comment>
<sequence>MKKFLFIFLGLVFLGCNSKLPDTINSEYKNLPKVVDFNFHIRPILSDRCFHCHGPDENARAADLRLDVRESAIALLKDKEISAIHPNKPWESDLVNRILSHDDELIMPPSDSKLELTSREKALLIKWIEQGAEWKEHWAFTAPIKATLPEVKNTEWVKNELDYFVLNNLESKNLNPSPEANKETLIRRLFFDLIGLPPSIKDIQAFKNDTSERAYENLVDRLLNSPRYGERWAWEWLDVARYADTNGFQGDFTRDMWPWRDWVIKAFNSNMPYDDFTIRQLAGDLIPDATQDDVLASAFNRNHPYNTEGGTIPEETRVVNVFDRVETTGTVWLGLTLECARCHDHKFDAISQKEYYQLFDYFNQTSEEGGGWGGNQAPLLNIGEEHQVKEIEKIQAYIEKLYNEVDKTELVKFPREKGKPTSESKKAKDLNGLDPRILARPAKLRAKNQYKRLSKYFKQKDEYGKLIKNVFDLKTEYDELASSITQVMVMDNLKEQRNTYVLNRGGYDNPRLDEQVYMNTPKALPKLPIDIKNNRLALAKWLVSREQPLTSRVTVNRYWQAFFGNGIVKTVDDFGVQGELPTHPKLLDWLSRDFQDNHWDLKALFKKIVMSATYRQSSKVSSYILELDPENKLLSHASRVRLPSWMLRDQALFTSGLLVDSLGGKPVRPYQPSGIWEEASFGKIKYKQDHGDALYRRTLYTFWRRIVGPTVLFDNSTRQKSAVKAMRTNTPLHALNTLNDITYLEASRVLAAKVMKQKNSIEDRIVYIFKKITSRTPKKQELDILKNRLERLKEEYNGNLREAEKIIHAGEYLIDEELDVSELASYAVITSMILNLDETITRQ</sequence>
<evidence type="ECO:0000259" key="2">
    <source>
        <dbReference type="Pfam" id="PF07583"/>
    </source>
</evidence>
<dbReference type="PANTHER" id="PTHR35889">
    <property type="entry name" value="CYCLOINULO-OLIGOSACCHARIDE FRUCTANOTRANSFERASE-RELATED"/>
    <property type="match status" value="1"/>
</dbReference>
<keyword evidence="1" id="KW-0175">Coiled coil</keyword>
<evidence type="ECO:0000259" key="3">
    <source>
        <dbReference type="Pfam" id="PF07587"/>
    </source>
</evidence>
<dbReference type="AlphaFoldDB" id="A0A495EDW3"/>
<gene>
    <name evidence="5" type="ORF">CLV91_0158</name>
</gene>
<dbReference type="Pfam" id="PF07587">
    <property type="entry name" value="PSD1"/>
    <property type="match status" value="1"/>
</dbReference>
<dbReference type="Pfam" id="PF07635">
    <property type="entry name" value="PSCyt1"/>
    <property type="match status" value="1"/>
</dbReference>
<dbReference type="EMBL" id="RBIQ01000007">
    <property type="protein sequence ID" value="RKR14087.1"/>
    <property type="molecule type" value="Genomic_DNA"/>
</dbReference>
<reference evidence="5 6" key="1">
    <citation type="submission" date="2018-10" db="EMBL/GenBank/DDBJ databases">
        <title>Genomic Encyclopedia of Archaeal and Bacterial Type Strains, Phase II (KMG-II): from individual species to whole genera.</title>
        <authorList>
            <person name="Goeker M."/>
        </authorList>
    </citation>
    <scope>NUCLEOTIDE SEQUENCE [LARGE SCALE GENOMIC DNA]</scope>
    <source>
        <strain evidence="5 6">DSM 25230</strain>
    </source>
</reference>
<feature type="domain" description="DUF1549" evidence="2">
    <location>
        <begin position="161"/>
        <end position="366"/>
    </location>
</feature>
<evidence type="ECO:0000313" key="5">
    <source>
        <dbReference type="EMBL" id="RKR14087.1"/>
    </source>
</evidence>
<dbReference type="Proteomes" id="UP000269412">
    <property type="component" value="Unassembled WGS sequence"/>
</dbReference>
<dbReference type="RefSeq" id="WP_121063001.1">
    <property type="nucleotide sequence ID" value="NZ_RBIQ01000007.1"/>
</dbReference>
<dbReference type="InterPro" id="IPR022655">
    <property type="entry name" value="DUF1553"/>
</dbReference>